<organism evidence="1 2">
    <name type="scientific">Paenibacillus thiaminolyticus</name>
    <name type="common">Bacillus thiaminolyticus</name>
    <dbReference type="NCBI Taxonomy" id="49283"/>
    <lineage>
        <taxon>Bacteria</taxon>
        <taxon>Bacillati</taxon>
        <taxon>Bacillota</taxon>
        <taxon>Bacilli</taxon>
        <taxon>Bacillales</taxon>
        <taxon>Paenibacillaceae</taxon>
        <taxon>Paenibacillus</taxon>
    </lineage>
</organism>
<dbReference type="RefSeq" id="WP_119794244.1">
    <property type="nucleotide sequence ID" value="NZ_QYZD01000011.1"/>
</dbReference>
<gene>
    <name evidence="1" type="ORF">DQX05_14220</name>
</gene>
<dbReference type="Gene3D" id="3.10.450.40">
    <property type="match status" value="1"/>
</dbReference>
<dbReference type="Pfam" id="PF10934">
    <property type="entry name" value="Sheath_initiator"/>
    <property type="match status" value="1"/>
</dbReference>
<dbReference type="AlphaFoldDB" id="A0A3A3GLP9"/>
<comment type="caution">
    <text evidence="1">The sequence shown here is derived from an EMBL/GenBank/DDBJ whole genome shotgun (WGS) entry which is preliminary data.</text>
</comment>
<proteinExistence type="predicted"/>
<evidence type="ECO:0000313" key="2">
    <source>
        <dbReference type="Proteomes" id="UP000266177"/>
    </source>
</evidence>
<dbReference type="OrthoDB" id="89089at2"/>
<evidence type="ECO:0000313" key="1">
    <source>
        <dbReference type="EMBL" id="RJG23393.1"/>
    </source>
</evidence>
<accession>A0A3A3GLP9</accession>
<sequence length="137" mass="15405">MIPQVLMDMEDTFEVAEASQPTRTYRIDRRTGRVAGITDGLDAMKQAIDKLLQTERYEHLIYSPNYGTELRANLGYGAGFVQSELERAITEALMQDDRVRSVTSFEFHSAEDAMLVSFTVETTEGTVQTMKEVTVNG</sequence>
<reference evidence="1 2" key="1">
    <citation type="submission" date="2018-09" db="EMBL/GenBank/DDBJ databases">
        <title>Paenibacillus SK2017-BO5.</title>
        <authorList>
            <person name="Piskunova J.V."/>
            <person name="Dubiley S.A."/>
            <person name="Severinov K.V."/>
        </authorList>
    </citation>
    <scope>NUCLEOTIDE SEQUENCE [LARGE SCALE GENOMIC DNA]</scope>
    <source>
        <strain evidence="1 2">BO5</strain>
    </source>
</reference>
<dbReference type="InterPro" id="IPR020288">
    <property type="entry name" value="Sheath_initiator"/>
</dbReference>
<dbReference type="SUPFAM" id="SSF160719">
    <property type="entry name" value="gpW/gp25-like"/>
    <property type="match status" value="1"/>
</dbReference>
<dbReference type="Proteomes" id="UP000266177">
    <property type="component" value="Unassembled WGS sequence"/>
</dbReference>
<dbReference type="EMBL" id="QYZD01000011">
    <property type="protein sequence ID" value="RJG23393.1"/>
    <property type="molecule type" value="Genomic_DNA"/>
</dbReference>
<protein>
    <submittedName>
        <fullName evidence="1">DUF2634 domain-containing protein</fullName>
    </submittedName>
</protein>
<name>A0A3A3GLP9_PANTH</name>